<name>A0ABS4ESU5_9HYPH</name>
<dbReference type="Proteomes" id="UP000823786">
    <property type="component" value="Unassembled WGS sequence"/>
</dbReference>
<dbReference type="EMBL" id="JAGGJV010000009">
    <property type="protein sequence ID" value="MBP1861028.1"/>
    <property type="molecule type" value="Genomic_DNA"/>
</dbReference>
<dbReference type="RefSeq" id="WP_209855019.1">
    <property type="nucleotide sequence ID" value="NZ_JAGGJV010000009.1"/>
</dbReference>
<sequence length="273" mass="29586">MFDPYIKAWGLTPDGAPVVTHSSRLLPVRWQGLPAMLKVATIAEETRGGLLMQWWDGEGAAKVYARDGEAILLERAEGKRSLLFMAMNGEDDAASRIICRTVQTLHRPPAKPYPELVPLDIRFRALEAAASAHGGMFGNSNAVAKALLAMPQEIGVLHGDIHHGNILDFEDRGWLAIDPKGLFGERGYDYANLFCNPDPAAAKDPARLRRQLPIVVRESGLAPERLLRWILAYAGLSAAWSLEDGDDPAPALHVAEIAAAELASGTWPVSGKG</sequence>
<dbReference type="InterPro" id="IPR011009">
    <property type="entry name" value="Kinase-like_dom_sf"/>
</dbReference>
<proteinExistence type="predicted"/>
<dbReference type="GO" id="GO:0050300">
    <property type="term" value="F:aminoglycoside 6-kinase activity"/>
    <property type="evidence" value="ECO:0007669"/>
    <property type="project" value="UniProtKB-EC"/>
</dbReference>
<dbReference type="SUPFAM" id="SSF56112">
    <property type="entry name" value="Protein kinase-like (PK-like)"/>
    <property type="match status" value="1"/>
</dbReference>
<keyword evidence="2" id="KW-1185">Reference proteome</keyword>
<evidence type="ECO:0000313" key="1">
    <source>
        <dbReference type="EMBL" id="MBP1861028.1"/>
    </source>
</evidence>
<protein>
    <submittedName>
        <fullName evidence="1">Streptomycin 6-kinase</fullName>
        <ecNumber evidence="1">2.7.1.72</ecNumber>
    </submittedName>
</protein>
<gene>
    <name evidence="1" type="ORF">J2Z75_004556</name>
</gene>
<reference evidence="1 2" key="1">
    <citation type="submission" date="2021-03" db="EMBL/GenBank/DDBJ databases">
        <title>Genomic Encyclopedia of Type Strains, Phase IV (KMG-IV): sequencing the most valuable type-strain genomes for metagenomic binning, comparative biology and taxonomic classification.</title>
        <authorList>
            <person name="Goeker M."/>
        </authorList>
    </citation>
    <scope>NUCLEOTIDE SEQUENCE [LARGE SCALE GENOMIC DNA]</scope>
    <source>
        <strain evidence="1 2">DSM 26427</strain>
    </source>
</reference>
<keyword evidence="1" id="KW-0808">Transferase</keyword>
<organism evidence="1 2">
    <name type="scientific">Rhizobium herbae</name>
    <dbReference type="NCBI Taxonomy" id="508661"/>
    <lineage>
        <taxon>Bacteria</taxon>
        <taxon>Pseudomonadati</taxon>
        <taxon>Pseudomonadota</taxon>
        <taxon>Alphaproteobacteria</taxon>
        <taxon>Hyphomicrobiales</taxon>
        <taxon>Rhizobiaceae</taxon>
        <taxon>Rhizobium/Agrobacterium group</taxon>
        <taxon>Rhizobium</taxon>
    </lineage>
</organism>
<dbReference type="Pfam" id="PF04655">
    <property type="entry name" value="APH_6_hur"/>
    <property type="match status" value="1"/>
</dbReference>
<evidence type="ECO:0000313" key="2">
    <source>
        <dbReference type="Proteomes" id="UP000823786"/>
    </source>
</evidence>
<dbReference type="InterPro" id="IPR006748">
    <property type="entry name" value="NH2Glyco/OHUrea_AB-resist_kin"/>
</dbReference>
<accession>A0ABS4ESU5</accession>
<comment type="caution">
    <text evidence="1">The sequence shown here is derived from an EMBL/GenBank/DDBJ whole genome shotgun (WGS) entry which is preliminary data.</text>
</comment>
<dbReference type="EC" id="2.7.1.72" evidence="1"/>